<gene>
    <name evidence="2" type="ORF">H9Q80_16205</name>
</gene>
<evidence type="ECO:0000313" key="2">
    <source>
        <dbReference type="EMBL" id="QNM11770.1"/>
    </source>
</evidence>
<dbReference type="Proteomes" id="UP000515856">
    <property type="component" value="Chromosome"/>
</dbReference>
<protein>
    <submittedName>
        <fullName evidence="2">Zinc ribbon domain-containing protein</fullName>
    </submittedName>
</protein>
<dbReference type="EMBL" id="CP060636">
    <property type="protein sequence ID" value="QNM11770.1"/>
    <property type="molecule type" value="Genomic_DNA"/>
</dbReference>
<dbReference type="Pfam" id="PF13248">
    <property type="entry name" value="Zn_ribbon_3"/>
    <property type="match status" value="1"/>
</dbReference>
<evidence type="ECO:0000259" key="1">
    <source>
        <dbReference type="Pfam" id="PF13248"/>
    </source>
</evidence>
<accession>A0A7G9GLT8</accession>
<proteinExistence type="predicted"/>
<keyword evidence="3" id="KW-1185">Reference proteome</keyword>
<dbReference type="InterPro" id="IPR059113">
    <property type="entry name" value="Znf_ribbon"/>
</dbReference>
<feature type="domain" description="Putative zinc-ribbon" evidence="1">
    <location>
        <begin position="70"/>
        <end position="93"/>
    </location>
</feature>
<sequence>MNKYQEALDNLKEPTDAWSSSQLQMAENFEEPIVYEHQEDIDTLQELVDLFEEKFVLCPKGWKGHRYTRYYCPNCKKPVKNDDSHCHNCGQNIKFPKIEVTNNKAYLDWSDEDE</sequence>
<organism evidence="2 3">
    <name type="scientific">[Eubacterium] hominis</name>
    <dbReference type="NCBI Taxonomy" id="2764325"/>
    <lineage>
        <taxon>Bacteria</taxon>
        <taxon>Bacillati</taxon>
        <taxon>Bacillota</taxon>
        <taxon>Erysipelotrichia</taxon>
        <taxon>Erysipelotrichales</taxon>
        <taxon>Erysipelotrichaceae</taxon>
        <taxon>Amedibacillus</taxon>
    </lineage>
</organism>
<evidence type="ECO:0000313" key="3">
    <source>
        <dbReference type="Proteomes" id="UP000515856"/>
    </source>
</evidence>
<dbReference type="RefSeq" id="WP_117452083.1">
    <property type="nucleotide sequence ID" value="NZ_CP060636.1"/>
</dbReference>
<dbReference type="KEGG" id="ehn:H9Q80_16205"/>
<reference evidence="2 3" key="1">
    <citation type="submission" date="2020-08" db="EMBL/GenBank/DDBJ databases">
        <authorList>
            <person name="Liu C."/>
            <person name="Sun Q."/>
        </authorList>
    </citation>
    <scope>NUCLEOTIDE SEQUENCE [LARGE SCALE GENOMIC DNA]</scope>
    <source>
        <strain evidence="2 3">NSJ-61</strain>
    </source>
</reference>
<name>A0A7G9GLT8_9FIRM</name>
<dbReference type="AlphaFoldDB" id="A0A7G9GLT8"/>